<evidence type="ECO:0008006" key="5">
    <source>
        <dbReference type="Google" id="ProtNLM"/>
    </source>
</evidence>
<proteinExistence type="predicted"/>
<dbReference type="PANTHER" id="PTHR11439">
    <property type="entry name" value="GAG-POL-RELATED RETROTRANSPOSON"/>
    <property type="match status" value="1"/>
</dbReference>
<evidence type="ECO:0000259" key="1">
    <source>
        <dbReference type="Pfam" id="PF07727"/>
    </source>
</evidence>
<dbReference type="CDD" id="cd09272">
    <property type="entry name" value="RNase_HI_RT_Ty1"/>
    <property type="match status" value="1"/>
</dbReference>
<evidence type="ECO:0000313" key="4">
    <source>
        <dbReference type="Proteomes" id="UP001374535"/>
    </source>
</evidence>
<evidence type="ECO:0000259" key="2">
    <source>
        <dbReference type="Pfam" id="PF25597"/>
    </source>
</evidence>
<dbReference type="InterPro" id="IPR013103">
    <property type="entry name" value="RVT_2"/>
</dbReference>
<dbReference type="InterPro" id="IPR043502">
    <property type="entry name" value="DNA/RNA_pol_sf"/>
</dbReference>
<dbReference type="Proteomes" id="UP001374535">
    <property type="component" value="Chromosome 11"/>
</dbReference>
<reference evidence="3 4" key="1">
    <citation type="journal article" date="2023" name="Life. Sci Alliance">
        <title>Evolutionary insights into 3D genome organization and epigenetic landscape of Vigna mungo.</title>
        <authorList>
            <person name="Junaid A."/>
            <person name="Singh B."/>
            <person name="Bhatia S."/>
        </authorList>
    </citation>
    <scope>NUCLEOTIDE SEQUENCE [LARGE SCALE GENOMIC DNA]</scope>
    <source>
        <strain evidence="3">Urdbean</strain>
    </source>
</reference>
<protein>
    <recommendedName>
        <fullName evidence="5">Reverse transcriptase Ty1/copia-type domain-containing protein</fullName>
    </recommendedName>
</protein>
<feature type="domain" description="Retroviral polymerase SH3-like" evidence="2">
    <location>
        <begin position="30"/>
        <end position="91"/>
    </location>
</feature>
<keyword evidence="4" id="KW-1185">Reference proteome</keyword>
<dbReference type="SUPFAM" id="SSF56672">
    <property type="entry name" value="DNA/RNA polymerases"/>
    <property type="match status" value="1"/>
</dbReference>
<dbReference type="PANTHER" id="PTHR11439:SF498">
    <property type="entry name" value="DNAK FAMILY PROTEIN"/>
    <property type="match status" value="1"/>
</dbReference>
<accession>A0AAQ3MJF0</accession>
<feature type="domain" description="Reverse transcriptase Ty1/copia-type" evidence="1">
    <location>
        <begin position="249"/>
        <end position="368"/>
    </location>
</feature>
<name>A0AAQ3MJF0_VIGMU</name>
<gene>
    <name evidence="3" type="ORF">V8G54_036953</name>
</gene>
<evidence type="ECO:0000313" key="3">
    <source>
        <dbReference type="EMBL" id="WVY91439.1"/>
    </source>
</evidence>
<organism evidence="3 4">
    <name type="scientific">Vigna mungo</name>
    <name type="common">Black gram</name>
    <name type="synonym">Phaseolus mungo</name>
    <dbReference type="NCBI Taxonomy" id="3915"/>
    <lineage>
        <taxon>Eukaryota</taxon>
        <taxon>Viridiplantae</taxon>
        <taxon>Streptophyta</taxon>
        <taxon>Embryophyta</taxon>
        <taxon>Tracheophyta</taxon>
        <taxon>Spermatophyta</taxon>
        <taxon>Magnoliopsida</taxon>
        <taxon>eudicotyledons</taxon>
        <taxon>Gunneridae</taxon>
        <taxon>Pentapetalae</taxon>
        <taxon>rosids</taxon>
        <taxon>fabids</taxon>
        <taxon>Fabales</taxon>
        <taxon>Fabaceae</taxon>
        <taxon>Papilionoideae</taxon>
        <taxon>50 kb inversion clade</taxon>
        <taxon>NPAAA clade</taxon>
        <taxon>indigoferoid/millettioid clade</taxon>
        <taxon>Phaseoleae</taxon>
        <taxon>Vigna</taxon>
    </lineage>
</organism>
<dbReference type="InterPro" id="IPR057670">
    <property type="entry name" value="SH3_retrovirus"/>
</dbReference>
<dbReference type="EMBL" id="CP144690">
    <property type="protein sequence ID" value="WVY91439.1"/>
    <property type="molecule type" value="Genomic_DNA"/>
</dbReference>
<dbReference type="Pfam" id="PF07727">
    <property type="entry name" value="RVT_2"/>
    <property type="match status" value="1"/>
</dbReference>
<dbReference type="Pfam" id="PF25597">
    <property type="entry name" value="SH3_retrovirus"/>
    <property type="match status" value="1"/>
</dbReference>
<sequence>MPTPLLNDATPHEKLFGNLYDISVLRVFGCLCYISTLTSHRKKFDARAVPGIFLGLQQHTKGYQFLNLQNHKIDMSRNVMFHENCFPYTSINNSGSNSLSFPTPHNYSHNYDNINFPSNNAYVSAANETNVASDIVTSTNDTTSLTNIVDTPLTNTHTNSDSNIDEHIGTVGRSTWPERPPAYLSDFHTNHISRYPITNFLSYDKLSSDFRHTILSISSTTEPRTYKEASKIPQWTQSMQDELHALTNNNTWIITYLPPGKTAIGCRWIYKIKHKSDGFIDRFKACHVAKGYTQLEGLDYLETFASVAKLTTLCILLAIVASHHWILKQLDVNNDFLHGDLHEEVYMQIPPGFNHPNPNQIQQITTSLDSLFQIKNLGDLTYFLGIEVARNNSGIHLCQHKYTLDLLTEAGMINCAPMSTPMVHSSRLTSQVDLLNDVDASSYRRLIDRLIYLTTTRPDITFSVNNLNQFVSSPTTLHQQAAYRILRYLKGSPGNNILLQSNNNNQLKAYSDSDWATCPESRKSVTAEYRALTAVTCELQWLTYILHDLRIITTQPIIAYCDNRSAIQIASNQVFHERTKHIEIECHIVRDKLNTGLLKLLPISTTE</sequence>
<dbReference type="AlphaFoldDB" id="A0AAQ3MJF0"/>